<dbReference type="RefSeq" id="WP_143417200.1">
    <property type="nucleotide sequence ID" value="NZ_VJXR01000006.1"/>
</dbReference>
<protein>
    <recommendedName>
        <fullName evidence="3">Helix-hairpin-helix domain-containing protein</fullName>
    </recommendedName>
</protein>
<dbReference type="Gene3D" id="1.10.150.20">
    <property type="entry name" value="5' to 3' exonuclease, C-terminal subdomain"/>
    <property type="match status" value="1"/>
</dbReference>
<reference evidence="1 2" key="1">
    <citation type="submission" date="2019-07" db="EMBL/GenBank/DDBJ databases">
        <title>Georgenia wutianyii sp. nov. and Georgenia *** sp. nov. isolated from plateau pika (Ochotona curzoniae) in the Qinghai-Tibet plateau of China.</title>
        <authorList>
            <person name="Tian Z."/>
        </authorList>
    </citation>
    <scope>NUCLEOTIDE SEQUENCE [LARGE SCALE GENOMIC DNA]</scope>
    <source>
        <strain evidence="1 2">Z446</strain>
    </source>
</reference>
<proteinExistence type="predicted"/>
<dbReference type="Proteomes" id="UP000318693">
    <property type="component" value="Unassembled WGS sequence"/>
</dbReference>
<dbReference type="InterPro" id="IPR010995">
    <property type="entry name" value="DNA_repair_Rad51/TF_NusA_a-hlx"/>
</dbReference>
<dbReference type="GO" id="GO:0000166">
    <property type="term" value="F:nucleotide binding"/>
    <property type="evidence" value="ECO:0007669"/>
    <property type="project" value="InterPro"/>
</dbReference>
<evidence type="ECO:0000313" key="1">
    <source>
        <dbReference type="EMBL" id="TRW46843.1"/>
    </source>
</evidence>
<dbReference type="AlphaFoldDB" id="A0A552WX16"/>
<comment type="caution">
    <text evidence="1">The sequence shown here is derived from an EMBL/GenBank/DDBJ whole genome shotgun (WGS) entry which is preliminary data.</text>
</comment>
<evidence type="ECO:0008006" key="3">
    <source>
        <dbReference type="Google" id="ProtNLM"/>
    </source>
</evidence>
<gene>
    <name evidence="1" type="ORF">FJ693_03785</name>
</gene>
<keyword evidence="2" id="KW-1185">Reference proteome</keyword>
<sequence>MTNPDASELTPRIGKVARRALAQHGYTRYDQLTTVSPQDLRRIHGVGPKAVTILAEELESRGRGFATPGGPTP</sequence>
<name>A0A552WX16_9MICO</name>
<dbReference type="SUPFAM" id="SSF47794">
    <property type="entry name" value="Rad51 N-terminal domain-like"/>
    <property type="match status" value="1"/>
</dbReference>
<accession>A0A552WX16</accession>
<organism evidence="1 2">
    <name type="scientific">Georgenia yuyongxinii</name>
    <dbReference type="NCBI Taxonomy" id="2589797"/>
    <lineage>
        <taxon>Bacteria</taxon>
        <taxon>Bacillati</taxon>
        <taxon>Actinomycetota</taxon>
        <taxon>Actinomycetes</taxon>
        <taxon>Micrococcales</taxon>
        <taxon>Bogoriellaceae</taxon>
        <taxon>Georgenia</taxon>
    </lineage>
</organism>
<evidence type="ECO:0000313" key="2">
    <source>
        <dbReference type="Proteomes" id="UP000318693"/>
    </source>
</evidence>
<dbReference type="EMBL" id="VJXR01000006">
    <property type="protein sequence ID" value="TRW46843.1"/>
    <property type="molecule type" value="Genomic_DNA"/>
</dbReference>